<dbReference type="Pfam" id="PF00874">
    <property type="entry name" value="PRD"/>
    <property type="match status" value="1"/>
</dbReference>
<dbReference type="Gene3D" id="3.40.930.10">
    <property type="entry name" value="Mannitol-specific EII, Chain A"/>
    <property type="match status" value="1"/>
</dbReference>
<keyword evidence="1" id="KW-0808">Transferase</keyword>
<organism evidence="6">
    <name type="scientific">Candidatus Enterococcus clewellii</name>
    <dbReference type="NCBI Taxonomy" id="1834193"/>
    <lineage>
        <taxon>Bacteria</taxon>
        <taxon>Bacillati</taxon>
        <taxon>Bacillota</taxon>
        <taxon>Bacilli</taxon>
        <taxon>Lactobacillales</taxon>
        <taxon>Enterococcaceae</taxon>
        <taxon>Enterococcus</taxon>
    </lineage>
</organism>
<dbReference type="OrthoDB" id="3239954at2"/>
<dbReference type="GO" id="GO:0006355">
    <property type="term" value="P:regulation of DNA-templated transcription"/>
    <property type="evidence" value="ECO:0007669"/>
    <property type="project" value="InterPro"/>
</dbReference>
<name>A0A242K6I6_9ENTE</name>
<keyword evidence="2" id="KW-0677">Repeat</keyword>
<dbReference type="PROSITE" id="PS51372">
    <property type="entry name" value="PRD_2"/>
    <property type="match status" value="1"/>
</dbReference>
<dbReference type="SUPFAM" id="SSF52794">
    <property type="entry name" value="PTS system IIB component-like"/>
    <property type="match status" value="1"/>
</dbReference>
<dbReference type="PANTHER" id="PTHR30185">
    <property type="entry name" value="CRYPTIC BETA-GLUCOSIDE BGL OPERON ANTITERMINATOR"/>
    <property type="match status" value="1"/>
</dbReference>
<evidence type="ECO:0000256" key="2">
    <source>
        <dbReference type="ARBA" id="ARBA00022737"/>
    </source>
</evidence>
<dbReference type="PANTHER" id="PTHR30185:SF12">
    <property type="entry name" value="TRANSCRIPTIONAL REGULATOR MANR"/>
    <property type="match status" value="1"/>
</dbReference>
<dbReference type="InterPro" id="IPR036095">
    <property type="entry name" value="PTS_EIIB-like_sf"/>
</dbReference>
<reference evidence="6" key="1">
    <citation type="submission" date="2017-05" db="EMBL/GenBank/DDBJ databases">
        <title>The Genome Sequence of Enterococcus sp. 9E7_DIV0242.</title>
        <authorList>
            <consortium name="The Broad Institute Genomics Platform"/>
            <consortium name="The Broad Institute Genomic Center for Infectious Diseases"/>
            <person name="Earl A."/>
            <person name="Manson A."/>
            <person name="Schwartman J."/>
            <person name="Gilmore M."/>
            <person name="Abouelleil A."/>
            <person name="Cao P."/>
            <person name="Chapman S."/>
            <person name="Cusick C."/>
            <person name="Shea T."/>
            <person name="Young S."/>
            <person name="Neafsey D."/>
            <person name="Nusbaum C."/>
            <person name="Birren B."/>
        </authorList>
    </citation>
    <scope>NUCLEOTIDE SEQUENCE [LARGE SCALE GENOMIC DNA]</scope>
    <source>
        <strain evidence="6">9E7_DIV0242</strain>
    </source>
</reference>
<dbReference type="InterPro" id="IPR036388">
    <property type="entry name" value="WH-like_DNA-bd_sf"/>
</dbReference>
<gene>
    <name evidence="6" type="ORF">A5888_002134</name>
    <name evidence="7" type="ORF">A5888_004005</name>
</gene>
<dbReference type="InterPro" id="IPR013196">
    <property type="entry name" value="HTH_11"/>
</dbReference>
<dbReference type="SUPFAM" id="SSF55804">
    <property type="entry name" value="Phoshotransferase/anion transport protein"/>
    <property type="match status" value="1"/>
</dbReference>
<evidence type="ECO:0000259" key="3">
    <source>
        <dbReference type="PROSITE" id="PS51094"/>
    </source>
</evidence>
<dbReference type="GO" id="GO:0009401">
    <property type="term" value="P:phosphoenolpyruvate-dependent sugar phosphotransferase system"/>
    <property type="evidence" value="ECO:0007669"/>
    <property type="project" value="InterPro"/>
</dbReference>
<dbReference type="AlphaFoldDB" id="A0A242K6I6"/>
<evidence type="ECO:0000259" key="5">
    <source>
        <dbReference type="PROSITE" id="PS51372"/>
    </source>
</evidence>
<sequence>MALNKREQALLQLLLDQTDFLPAAFFKNKLYVSAKTVYTDLARLEEKLTDTGLHISRLPRKGVRVEGTEAARKKATALLIEKTKKIDKFSPEYRKIFIFANYLFSEKPMHYQEFADYFYVSYQSIKKDVDEILEYCRKENVQGRMTDRGVVLDTTESVRQRVFKSMLDFFIESSSIDTKAIQSVFDENNVRLVTCFVSDLSVALDHQLNSYFVDSLKISLEILLGRVQKGAHIEPQKELVFDELKRMQLYMQGVAFSEMVAKEQRFQLTDEDIHYVCSLLLAHGIEPYLKMTANSQKMITVTKKMIVNMSDLLSIDLTDDELLMQALLSHVVPMIHRLKNHIAIKNPLRESIKKQYSTMFTLTKFVIGDLEKKYDVALTEDEVTFLTIHFQLAFEKIRVTKHILIVCNSGMATSELIFNRIKQNIAADVILEITSFDKLSHISLETVDLIISTIQLEETTTEVMYVSALPTPEEIGKISAYVSNLSEHKKSFHSKEYKNTHLLSKYLDRDFLYVKQEFKTKEAILTYLADDYQEKGLVTGDFKKTLFIREELGSTGLKTGVAIPHAEPETVNQTKLSFMALASPIKWGSSQIQLVVLLAIAEEDMAEAKELIASIYDLFNSPKEIKWVVDSQSKEELYQRLLRGGNGHVF</sequence>
<dbReference type="EMBL" id="CP147247">
    <property type="protein sequence ID" value="WYJ92232.1"/>
    <property type="molecule type" value="Genomic_DNA"/>
</dbReference>
<evidence type="ECO:0000313" key="6">
    <source>
        <dbReference type="EMBL" id="OTP15920.1"/>
    </source>
</evidence>
<dbReference type="GO" id="GO:0008982">
    <property type="term" value="F:protein-N(PI)-phosphohistidine-sugar phosphotransferase activity"/>
    <property type="evidence" value="ECO:0007669"/>
    <property type="project" value="InterPro"/>
</dbReference>
<dbReference type="Pfam" id="PF08279">
    <property type="entry name" value="HTH_11"/>
    <property type="match status" value="1"/>
</dbReference>
<dbReference type="RefSeq" id="WP_086349196.1">
    <property type="nucleotide sequence ID" value="NZ_CP147247.1"/>
</dbReference>
<dbReference type="InterPro" id="IPR016152">
    <property type="entry name" value="PTrfase/Anion_transptr"/>
</dbReference>
<dbReference type="Pfam" id="PF00359">
    <property type="entry name" value="PTS_EIIA_2"/>
    <property type="match status" value="1"/>
</dbReference>
<dbReference type="SUPFAM" id="SSF63520">
    <property type="entry name" value="PTS-regulatory domain, PRD"/>
    <property type="match status" value="1"/>
</dbReference>
<feature type="domain" description="PRD" evidence="5">
    <location>
        <begin position="293"/>
        <end position="400"/>
    </location>
</feature>
<evidence type="ECO:0000313" key="7">
    <source>
        <dbReference type="EMBL" id="WYJ92232.1"/>
    </source>
</evidence>
<dbReference type="Gene3D" id="1.10.10.10">
    <property type="entry name" value="Winged helix-like DNA-binding domain superfamily/Winged helix DNA-binding domain"/>
    <property type="match status" value="1"/>
</dbReference>
<dbReference type="InterPro" id="IPR002178">
    <property type="entry name" value="PTS_EIIA_type-2_dom"/>
</dbReference>
<reference evidence="7" key="3">
    <citation type="submission" date="2024-03" db="EMBL/GenBank/DDBJ databases">
        <title>The Genome Sequence of Enterococcus sp. DIV0242b.</title>
        <authorList>
            <consortium name="The Broad Institute Genomics Platform"/>
            <consortium name="The Broad Institute Microbial Omics Core"/>
            <consortium name="The Broad Institute Genomic Center for Infectious Diseases"/>
            <person name="Earl A."/>
            <person name="Manson A."/>
            <person name="Gilmore M."/>
            <person name="Schwartman J."/>
            <person name="Shea T."/>
            <person name="Abouelleil A."/>
            <person name="Cao P."/>
            <person name="Chapman S."/>
            <person name="Cusick C."/>
            <person name="Young S."/>
            <person name="Neafsey D."/>
            <person name="Nusbaum C."/>
            <person name="Birren B."/>
        </authorList>
    </citation>
    <scope>NUCLEOTIDE SEQUENCE</scope>
    <source>
        <strain evidence="7">9E7_DIV0242</strain>
    </source>
</reference>
<protein>
    <submittedName>
        <fullName evidence="6">Uncharacterized protein</fullName>
    </submittedName>
</protein>
<reference evidence="7" key="2">
    <citation type="submission" date="2017-05" db="EMBL/GenBank/DDBJ databases">
        <authorList>
            <consortium name="The Broad Institute Genomics Platform"/>
            <consortium name="The Broad Institute Genomic Center for Infectious Diseases"/>
            <person name="Earl A."/>
            <person name="Manson A."/>
            <person name="Schwartman J."/>
            <person name="Gilmore M."/>
            <person name="Abouelleil A."/>
            <person name="Cao P."/>
            <person name="Chapman S."/>
            <person name="Cusick C."/>
            <person name="Shea T."/>
            <person name="Young S."/>
            <person name="Neafsey D."/>
            <person name="Nusbaum C."/>
            <person name="Birren B."/>
        </authorList>
    </citation>
    <scope>NUCLEOTIDE SEQUENCE</scope>
    <source>
        <strain evidence="7">9E7_DIV0242</strain>
    </source>
</reference>
<dbReference type="InterPro" id="IPR036634">
    <property type="entry name" value="PRD_sf"/>
</dbReference>
<dbReference type="Gene3D" id="1.10.1790.10">
    <property type="entry name" value="PRD domain"/>
    <property type="match status" value="1"/>
</dbReference>
<proteinExistence type="predicted"/>
<dbReference type="PROSITE" id="PS51094">
    <property type="entry name" value="PTS_EIIA_TYPE_2"/>
    <property type="match status" value="1"/>
</dbReference>
<dbReference type="InterPro" id="IPR013011">
    <property type="entry name" value="PTS_EIIB_2"/>
</dbReference>
<dbReference type="CDD" id="cd05568">
    <property type="entry name" value="PTS_IIB_bgl_like"/>
    <property type="match status" value="1"/>
</dbReference>
<feature type="domain" description="PTS EIIB type-2" evidence="4">
    <location>
        <begin position="401"/>
        <end position="490"/>
    </location>
</feature>
<evidence type="ECO:0000259" key="4">
    <source>
        <dbReference type="PROSITE" id="PS51099"/>
    </source>
</evidence>
<dbReference type="CDD" id="cd00211">
    <property type="entry name" value="PTS_IIA_fru"/>
    <property type="match status" value="1"/>
</dbReference>
<evidence type="ECO:0000256" key="1">
    <source>
        <dbReference type="ARBA" id="ARBA00022679"/>
    </source>
</evidence>
<dbReference type="InterPro" id="IPR011608">
    <property type="entry name" value="PRD"/>
</dbReference>
<evidence type="ECO:0000313" key="8">
    <source>
        <dbReference type="Proteomes" id="UP000195141"/>
    </source>
</evidence>
<dbReference type="InterPro" id="IPR050661">
    <property type="entry name" value="BglG_antiterminators"/>
</dbReference>
<dbReference type="PROSITE" id="PS51099">
    <property type="entry name" value="PTS_EIIB_TYPE_2"/>
    <property type="match status" value="1"/>
</dbReference>
<accession>A0A242K6I6</accession>
<feature type="domain" description="PTS EIIA type-2" evidence="3">
    <location>
        <begin position="505"/>
        <end position="644"/>
    </location>
</feature>
<keyword evidence="8" id="KW-1185">Reference proteome</keyword>
<dbReference type="EMBL" id="NGMM01000003">
    <property type="protein sequence ID" value="OTP15920.1"/>
    <property type="molecule type" value="Genomic_DNA"/>
</dbReference>
<dbReference type="Gene3D" id="3.40.50.2300">
    <property type="match status" value="1"/>
</dbReference>
<dbReference type="Proteomes" id="UP000195141">
    <property type="component" value="Chromosome"/>
</dbReference>